<dbReference type="eggNOG" id="arCOG00360">
    <property type="taxonomic scope" value="Archaea"/>
</dbReference>
<organism evidence="2 3">
    <name type="scientific">Methanocaldococcus fervens (strain DSM 4213 / JCM 15782 / AG86)</name>
    <name type="common">Methanococcus fervens</name>
    <dbReference type="NCBI Taxonomy" id="573064"/>
    <lineage>
        <taxon>Archaea</taxon>
        <taxon>Methanobacteriati</taxon>
        <taxon>Methanobacteriota</taxon>
        <taxon>Methanomada group</taxon>
        <taxon>Methanococci</taxon>
        <taxon>Methanococcales</taxon>
        <taxon>Methanocaldococcaceae</taxon>
        <taxon>Methanocaldococcus</taxon>
    </lineage>
</organism>
<proteinExistence type="predicted"/>
<accession>C7P5B4</accession>
<dbReference type="OrthoDB" id="51620at2157"/>
<keyword evidence="1" id="KW-0812">Transmembrane</keyword>
<dbReference type="HOGENOM" id="CLU_048086_2_1_2"/>
<reference evidence="2" key="1">
    <citation type="submission" date="2009-08" db="EMBL/GenBank/DDBJ databases">
        <title>Complete sequence of chromosome of Methanocaldococcus fervens AG86.</title>
        <authorList>
            <consortium name="US DOE Joint Genome Institute"/>
            <person name="Lucas S."/>
            <person name="Copeland A."/>
            <person name="Lapidus A."/>
            <person name="Glavina del Rio T."/>
            <person name="Tice H."/>
            <person name="Bruce D."/>
            <person name="Goodwin L."/>
            <person name="Pitluck S."/>
            <person name="Chertkov O."/>
            <person name="Detter J.C."/>
            <person name="Han C."/>
            <person name="Tapia R."/>
            <person name="Larimer F."/>
            <person name="Land M."/>
            <person name="Hauser L."/>
            <person name="Kyrpides N."/>
            <person name="Ovchinnikova G."/>
            <person name="Lupa-Sieprawska M."/>
            <person name="Whitman W.B."/>
        </authorList>
    </citation>
    <scope>NUCLEOTIDE SEQUENCE [LARGE SCALE GENOMIC DNA]</scope>
    <source>
        <strain evidence="2">AG86</strain>
    </source>
</reference>
<evidence type="ECO:0000313" key="3">
    <source>
        <dbReference type="Proteomes" id="UP000001495"/>
    </source>
</evidence>
<dbReference type="GeneID" id="8366195"/>
<sequence length="313" mass="35507">MIAKIIQIFSLTLTFLYYSIPTLIIGLFISQILIEGNIIKKIYFIGRVFTKIANLPEECGLAITTSFIEPRMANIMLVDFYKKGIINKKELYISSLIDAFPAILRHWDSLLPILIATLGFFGVVYFIILVLIGFIQTMIFIIVGKITLKSRKYKEENVDKKIRLNKDVFYKAFKNTLKYGIPIIRDIIIASFITSFLIELGFFSYLTEIIKNTAYSLPFSVEEITVAVTQPINYIGAYVLAGEFLNKGILNELEVFRSLLLGSVLSSIPALRFLAPYYMGIYGFKDGFNIMMISTAVRVLITVVFIIIISLAL</sequence>
<feature type="transmembrane region" description="Helical" evidence="1">
    <location>
        <begin position="287"/>
        <end position="312"/>
    </location>
</feature>
<feature type="transmembrane region" description="Helical" evidence="1">
    <location>
        <begin position="187"/>
        <end position="206"/>
    </location>
</feature>
<dbReference type="InterPro" id="IPR038880">
    <property type="entry name" value="MJ0871-like"/>
</dbReference>
<dbReference type="STRING" id="573064.Mefer_1489"/>
<feature type="transmembrane region" description="Helical" evidence="1">
    <location>
        <begin position="255"/>
        <end position="275"/>
    </location>
</feature>
<gene>
    <name evidence="2" type="ordered locus">Mefer_1489</name>
</gene>
<dbReference type="RefSeq" id="WP_015792025.1">
    <property type="nucleotide sequence ID" value="NC_013156.1"/>
</dbReference>
<dbReference type="Proteomes" id="UP000001495">
    <property type="component" value="Chromosome"/>
</dbReference>
<dbReference type="PANTHER" id="PTHR38139">
    <property type="entry name" value="GATE DOMAIN-CONTAINING PROTEIN"/>
    <property type="match status" value="1"/>
</dbReference>
<protein>
    <submittedName>
        <fullName evidence="2">Nucleoside recognition domain protein</fullName>
    </submittedName>
</protein>
<evidence type="ECO:0000256" key="1">
    <source>
        <dbReference type="SAM" id="Phobius"/>
    </source>
</evidence>
<dbReference type="AlphaFoldDB" id="C7P5B4"/>
<keyword evidence="1" id="KW-0472">Membrane</keyword>
<dbReference type="KEGG" id="mfe:Mefer_1489"/>
<feature type="transmembrane region" description="Helical" evidence="1">
    <location>
        <begin position="113"/>
        <end position="143"/>
    </location>
</feature>
<keyword evidence="3" id="KW-1185">Reference proteome</keyword>
<feature type="transmembrane region" description="Helical" evidence="1">
    <location>
        <begin position="15"/>
        <end position="34"/>
    </location>
</feature>
<dbReference type="EMBL" id="CP001696">
    <property type="protein sequence ID" value="ACV25292.1"/>
    <property type="molecule type" value="Genomic_DNA"/>
</dbReference>
<dbReference type="PANTHER" id="PTHR38139:SF1">
    <property type="entry name" value="NUCLEOSIDE TRANSPORTER_FEOB GTPASE GATE DOMAIN-CONTAINING PROTEIN"/>
    <property type="match status" value="1"/>
</dbReference>
<keyword evidence="1" id="KW-1133">Transmembrane helix</keyword>
<name>C7P5B4_METFA</name>
<evidence type="ECO:0000313" key="2">
    <source>
        <dbReference type="EMBL" id="ACV25292.1"/>
    </source>
</evidence>